<feature type="transmembrane region" description="Helical" evidence="1">
    <location>
        <begin position="178"/>
        <end position="199"/>
    </location>
</feature>
<feature type="transmembrane region" description="Helical" evidence="1">
    <location>
        <begin position="264"/>
        <end position="290"/>
    </location>
</feature>
<feature type="transmembrane region" description="Helical" evidence="1">
    <location>
        <begin position="141"/>
        <end position="158"/>
    </location>
</feature>
<dbReference type="PANTHER" id="PTHR30354:SF7">
    <property type="entry name" value="BLL7963 PROTEIN"/>
    <property type="match status" value="1"/>
</dbReference>
<keyword evidence="1" id="KW-1133">Transmembrane helix</keyword>
<dbReference type="GO" id="GO:0015128">
    <property type="term" value="F:gluconate transmembrane transporter activity"/>
    <property type="evidence" value="ECO:0007669"/>
    <property type="project" value="InterPro"/>
</dbReference>
<reference evidence="2 3" key="1">
    <citation type="submission" date="2015-08" db="EMBL/GenBank/DDBJ databases">
        <authorList>
            <person name="Babu N.S."/>
            <person name="Beckwith C.J."/>
            <person name="Beseler K.G."/>
            <person name="Brison A."/>
            <person name="Carone J.V."/>
            <person name="Caskin T.P."/>
            <person name="Diamond M."/>
            <person name="Durham M.E."/>
            <person name="Foxe J.M."/>
            <person name="Go M."/>
            <person name="Henderson B.A."/>
            <person name="Jones I.B."/>
            <person name="McGettigan J.A."/>
            <person name="Micheletti S.J."/>
            <person name="Nasrallah M.E."/>
            <person name="Ortiz D."/>
            <person name="Piller C.R."/>
            <person name="Privatt S.R."/>
            <person name="Schneider S.L."/>
            <person name="Sharp S."/>
            <person name="Smith T.C."/>
            <person name="Stanton J.D."/>
            <person name="Ullery H.E."/>
            <person name="Wilson R.J."/>
            <person name="Serrano M.G."/>
            <person name="Buck G."/>
            <person name="Lee V."/>
            <person name="Wang Y."/>
            <person name="Carvalho R."/>
            <person name="Voegtly L."/>
            <person name="Shi R."/>
            <person name="Duckworth R."/>
            <person name="Johnson A."/>
            <person name="Loviza R."/>
            <person name="Walstead R."/>
            <person name="Shah Z."/>
            <person name="Kiflezghi M."/>
            <person name="Wade K."/>
            <person name="Ball S.L."/>
            <person name="Bradley K.W."/>
            <person name="Asai D.J."/>
            <person name="Bowman C.A."/>
            <person name="Russell D.A."/>
            <person name="Pope W.H."/>
            <person name="Jacobs-Sera D."/>
            <person name="Hendrix R.W."/>
            <person name="Hatfull G.F."/>
        </authorList>
    </citation>
    <scope>NUCLEOTIDE SEQUENCE [LARGE SCALE GENOMIC DNA]</scope>
    <source>
        <strain evidence="2 3">PUDD_83A45</strain>
    </source>
</reference>
<dbReference type="PANTHER" id="PTHR30354">
    <property type="entry name" value="GNT FAMILY GLUCONATE TRANSPORTER"/>
    <property type="match status" value="1"/>
</dbReference>
<evidence type="ECO:0000256" key="1">
    <source>
        <dbReference type="SAM" id="Phobius"/>
    </source>
</evidence>
<dbReference type="GO" id="GO:0005886">
    <property type="term" value="C:plasma membrane"/>
    <property type="evidence" value="ECO:0007669"/>
    <property type="project" value="TreeGrafter"/>
</dbReference>
<dbReference type="AlphaFoldDB" id="A0A0K1RAC7"/>
<keyword evidence="1" id="KW-0472">Membrane</keyword>
<feature type="transmembrane region" description="Helical" evidence="1">
    <location>
        <begin position="29"/>
        <end position="51"/>
    </location>
</feature>
<dbReference type="KEGG" id="crie:AK829_03475"/>
<sequence>MVISFLGVLLSLVILVVLAYRGHSVVVVAPFASLVALLFAGQPIMGTYTQIFMPALGGFVTKYFPLFMFGAIFGYLMTSTGLARYLARGITALFGPKRAMLSTVVATSLLAYGGVSAWVVAFTIVPIATALFREANVPKRLMPAAIAFGTITYALAGLPGSPQIHNAIPTSYFGTNVYAAPVFGLIASLIMFVAGTVWLEFRIKQLNRTGEGYDPIDKNGNVVETPAGIGENTDGKVEIGGESFEGQSGGRIGTRAKSDTEPSVAVQGLMGLLPILVVVATNFVMVYGVAGMLDTDYLAEDKYGKTSIDALLGIWSPTIALALAVVVIVAMFPARVKESLSELSDGAKNAILPCLTTASEVGYGAVIASLVVFNVVKENMLNISDNALLVSTVSTAAISGITGSSSGGLSITMETLGSQLAQMATEQGISMELMHRITAMASVSFDSLPHNGSVLTMLIVCGMTHKLSYKDIAVVTIVIPLTTLLIMVGGWTLLGL</sequence>
<feature type="transmembrane region" description="Helical" evidence="1">
    <location>
        <begin position="472"/>
        <end position="494"/>
    </location>
</feature>
<name>A0A0K1RAC7_9CORY</name>
<evidence type="ECO:0000313" key="3">
    <source>
        <dbReference type="Proteomes" id="UP000060016"/>
    </source>
</evidence>
<dbReference type="PATRIC" id="fig|156976.3.peg.685"/>
<feature type="transmembrane region" description="Helical" evidence="1">
    <location>
        <begin position="99"/>
        <end position="129"/>
    </location>
</feature>
<dbReference type="Proteomes" id="UP000060016">
    <property type="component" value="Chromosome"/>
</dbReference>
<feature type="transmembrane region" description="Helical" evidence="1">
    <location>
        <begin position="63"/>
        <end position="87"/>
    </location>
</feature>
<dbReference type="EMBL" id="CP012342">
    <property type="protein sequence ID" value="AKV58382.1"/>
    <property type="molecule type" value="Genomic_DNA"/>
</dbReference>
<dbReference type="RefSeq" id="WP_052204295.1">
    <property type="nucleotide sequence ID" value="NZ_CP012342.1"/>
</dbReference>
<organism evidence="2 3">
    <name type="scientific">Corynebacterium riegelii</name>
    <dbReference type="NCBI Taxonomy" id="156976"/>
    <lineage>
        <taxon>Bacteria</taxon>
        <taxon>Bacillati</taxon>
        <taxon>Actinomycetota</taxon>
        <taxon>Actinomycetes</taxon>
        <taxon>Mycobacteriales</taxon>
        <taxon>Corynebacteriaceae</taxon>
        <taxon>Corynebacterium</taxon>
    </lineage>
</organism>
<accession>A0A0K1RAC7</accession>
<feature type="transmembrane region" description="Helical" evidence="1">
    <location>
        <begin position="310"/>
        <end position="332"/>
    </location>
</feature>
<dbReference type="STRING" id="156976.AK829_03475"/>
<gene>
    <name evidence="2" type="ORF">AK829_03475</name>
</gene>
<proteinExistence type="predicted"/>
<dbReference type="InterPro" id="IPR003474">
    <property type="entry name" value="Glcn_transporter"/>
</dbReference>
<keyword evidence="3" id="KW-1185">Reference proteome</keyword>
<protein>
    <submittedName>
        <fullName evidence="2">Transporter</fullName>
    </submittedName>
</protein>
<keyword evidence="1" id="KW-0812">Transmembrane</keyword>
<evidence type="ECO:0000313" key="2">
    <source>
        <dbReference type="EMBL" id="AKV58382.1"/>
    </source>
</evidence>